<gene>
    <name evidence="2" type="ORF">ACFQ4G_04135</name>
</gene>
<keyword evidence="2" id="KW-0808">Transferase</keyword>
<comment type="caution">
    <text evidence="2">The sequence shown here is derived from an EMBL/GenBank/DDBJ whole genome shotgun (WGS) entry which is preliminary data.</text>
</comment>
<dbReference type="InterPro" id="IPR016181">
    <property type="entry name" value="Acyl_CoA_acyltransferase"/>
</dbReference>
<dbReference type="Proteomes" id="UP001597176">
    <property type="component" value="Unassembled WGS sequence"/>
</dbReference>
<keyword evidence="2" id="KW-0012">Acyltransferase</keyword>
<sequence length="239" mass="26493">MSDRVNPYGQPIGRALAEWSPPLPPPRDAMQGRFCRIEPLDAERHAGDLFAALAHDPARWTYLPAEPPADEAEYRARLAAIAASRDPMHHAILDAVSGRAIGLAAYLRIEPTHGCIEVGHIQFGPGLARHPAGTEAMALMMGRAFALGYRRYEWKCDSLNAPSRAAALRYGFTFEGIFRNAIVTKGRSRDTAWFSVTDAEWPRLRAAFTAWLAPENFDDEGRQRRSLADLRGRSPVSDV</sequence>
<keyword evidence="3" id="KW-1185">Reference proteome</keyword>
<organism evidence="2 3">
    <name type="scientific">Methylobacterium marchantiae</name>
    <dbReference type="NCBI Taxonomy" id="600331"/>
    <lineage>
        <taxon>Bacteria</taxon>
        <taxon>Pseudomonadati</taxon>
        <taxon>Pseudomonadota</taxon>
        <taxon>Alphaproteobacteria</taxon>
        <taxon>Hyphomicrobiales</taxon>
        <taxon>Methylobacteriaceae</taxon>
        <taxon>Methylobacterium</taxon>
    </lineage>
</organism>
<dbReference type="InterPro" id="IPR051908">
    <property type="entry name" value="Ribosomal_N-acetyltransferase"/>
</dbReference>
<protein>
    <submittedName>
        <fullName evidence="2">GNAT family N-acetyltransferase</fullName>
        <ecNumber evidence="2">2.3.-.-</ecNumber>
    </submittedName>
</protein>
<dbReference type="Pfam" id="PF13302">
    <property type="entry name" value="Acetyltransf_3"/>
    <property type="match status" value="1"/>
</dbReference>
<dbReference type="Gene3D" id="3.40.630.30">
    <property type="match status" value="1"/>
</dbReference>
<evidence type="ECO:0000313" key="2">
    <source>
        <dbReference type="EMBL" id="MFD1300772.1"/>
    </source>
</evidence>
<name>A0ABW3WTW6_9HYPH</name>
<dbReference type="PANTHER" id="PTHR43441">
    <property type="entry name" value="RIBOSOMAL-PROTEIN-SERINE ACETYLTRANSFERASE"/>
    <property type="match status" value="1"/>
</dbReference>
<feature type="domain" description="N-acetyltransferase" evidence="1">
    <location>
        <begin position="47"/>
        <end position="190"/>
    </location>
</feature>
<dbReference type="PANTHER" id="PTHR43441:SF2">
    <property type="entry name" value="FAMILY ACETYLTRANSFERASE, PUTATIVE (AFU_ORTHOLOGUE AFUA_7G00850)-RELATED"/>
    <property type="match status" value="1"/>
</dbReference>
<dbReference type="SUPFAM" id="SSF55729">
    <property type="entry name" value="Acyl-CoA N-acyltransferases (Nat)"/>
    <property type="match status" value="1"/>
</dbReference>
<dbReference type="GO" id="GO:0016746">
    <property type="term" value="F:acyltransferase activity"/>
    <property type="evidence" value="ECO:0007669"/>
    <property type="project" value="UniProtKB-KW"/>
</dbReference>
<dbReference type="InterPro" id="IPR000182">
    <property type="entry name" value="GNAT_dom"/>
</dbReference>
<dbReference type="EMBL" id="JBHTND010000004">
    <property type="protein sequence ID" value="MFD1300772.1"/>
    <property type="molecule type" value="Genomic_DNA"/>
</dbReference>
<evidence type="ECO:0000313" key="3">
    <source>
        <dbReference type="Proteomes" id="UP001597176"/>
    </source>
</evidence>
<dbReference type="RefSeq" id="WP_238204105.1">
    <property type="nucleotide sequence ID" value="NZ_JBHTND010000004.1"/>
</dbReference>
<evidence type="ECO:0000259" key="1">
    <source>
        <dbReference type="PROSITE" id="PS51186"/>
    </source>
</evidence>
<reference evidence="3" key="1">
    <citation type="journal article" date="2019" name="Int. J. Syst. Evol. Microbiol.">
        <title>The Global Catalogue of Microorganisms (GCM) 10K type strain sequencing project: providing services to taxonomists for standard genome sequencing and annotation.</title>
        <authorList>
            <consortium name="The Broad Institute Genomics Platform"/>
            <consortium name="The Broad Institute Genome Sequencing Center for Infectious Disease"/>
            <person name="Wu L."/>
            <person name="Ma J."/>
        </authorList>
    </citation>
    <scope>NUCLEOTIDE SEQUENCE [LARGE SCALE GENOMIC DNA]</scope>
    <source>
        <strain evidence="3">CCUG 56108</strain>
    </source>
</reference>
<proteinExistence type="predicted"/>
<accession>A0ABW3WTW6</accession>
<dbReference type="PROSITE" id="PS51186">
    <property type="entry name" value="GNAT"/>
    <property type="match status" value="1"/>
</dbReference>
<dbReference type="EC" id="2.3.-.-" evidence="2"/>